<proteinExistence type="predicted"/>
<comment type="caution">
    <text evidence="1">The sequence shown here is derived from an EMBL/GenBank/DDBJ whole genome shotgun (WGS) entry which is preliminary data.</text>
</comment>
<evidence type="ECO:0000313" key="2">
    <source>
        <dbReference type="Proteomes" id="UP001165960"/>
    </source>
</evidence>
<accession>A0ACC2UBM4</accession>
<keyword evidence="2" id="KW-1185">Reference proteome</keyword>
<protein>
    <submittedName>
        <fullName evidence="1">Uncharacterized protein</fullName>
    </submittedName>
</protein>
<organism evidence="1 2">
    <name type="scientific">Entomophthora muscae</name>
    <dbReference type="NCBI Taxonomy" id="34485"/>
    <lineage>
        <taxon>Eukaryota</taxon>
        <taxon>Fungi</taxon>
        <taxon>Fungi incertae sedis</taxon>
        <taxon>Zoopagomycota</taxon>
        <taxon>Entomophthoromycotina</taxon>
        <taxon>Entomophthoromycetes</taxon>
        <taxon>Entomophthorales</taxon>
        <taxon>Entomophthoraceae</taxon>
        <taxon>Entomophthora</taxon>
    </lineage>
</organism>
<name>A0ACC2UBM4_9FUNG</name>
<dbReference type="EMBL" id="QTSX02000898">
    <property type="protein sequence ID" value="KAJ9083966.1"/>
    <property type="molecule type" value="Genomic_DNA"/>
</dbReference>
<dbReference type="Proteomes" id="UP001165960">
    <property type="component" value="Unassembled WGS sequence"/>
</dbReference>
<reference evidence="1" key="1">
    <citation type="submission" date="2022-04" db="EMBL/GenBank/DDBJ databases">
        <title>Genome of the entomopathogenic fungus Entomophthora muscae.</title>
        <authorList>
            <person name="Elya C."/>
            <person name="Lovett B.R."/>
            <person name="Lee E."/>
            <person name="Macias A.M."/>
            <person name="Hajek A.E."/>
            <person name="De Bivort B.L."/>
            <person name="Kasson M.T."/>
            <person name="De Fine Licht H.H."/>
            <person name="Stajich J.E."/>
        </authorList>
    </citation>
    <scope>NUCLEOTIDE SEQUENCE</scope>
    <source>
        <strain evidence="1">Berkeley</strain>
    </source>
</reference>
<sequence>MFEDITAHAQDIYTISENVVRSLTCNVLEFPAIKAASTVPPSLAYPTPVMEITGYYEAVSK</sequence>
<gene>
    <name evidence="1" type="ORF">DSO57_1029007</name>
</gene>
<evidence type="ECO:0000313" key="1">
    <source>
        <dbReference type="EMBL" id="KAJ9083966.1"/>
    </source>
</evidence>